<comment type="caution">
    <text evidence="2">The sequence shown here is derived from an EMBL/GenBank/DDBJ whole genome shotgun (WGS) entry which is preliminary data.</text>
</comment>
<keyword evidence="1" id="KW-0732">Signal</keyword>
<dbReference type="RefSeq" id="WP_125913555.1">
    <property type="nucleotide sequence ID" value="NZ_CAMLPR010000027.1"/>
</dbReference>
<proteinExistence type="predicted"/>
<dbReference type="EMBL" id="RWHU01000001">
    <property type="protein sequence ID" value="RSK70682.1"/>
    <property type="molecule type" value="Genomic_DNA"/>
</dbReference>
<dbReference type="AlphaFoldDB" id="A0A3R9Q0P8"/>
<reference evidence="2 3" key="1">
    <citation type="submission" date="2018-12" db="EMBL/GenBank/DDBJ databases">
        <title>The Genome Submission of two Enterobacter spp. strains.</title>
        <authorList>
            <person name="Wu W."/>
            <person name="Wei L."/>
            <person name="Feng Y."/>
            <person name="Zong Z."/>
        </authorList>
    </citation>
    <scope>NUCLEOTIDE SEQUENCE [LARGE SCALE GENOMIC DNA]</scope>
    <source>
        <strain evidence="2 3">WCHEHu045002</strain>
    </source>
</reference>
<evidence type="ECO:0000313" key="2">
    <source>
        <dbReference type="EMBL" id="RSK70682.1"/>
    </source>
</evidence>
<dbReference type="NCBIfam" id="NF033828">
    <property type="entry name" value="entry_exc2_fam"/>
    <property type="match status" value="1"/>
</dbReference>
<evidence type="ECO:0008006" key="4">
    <source>
        <dbReference type="Google" id="ProtNLM"/>
    </source>
</evidence>
<evidence type="ECO:0000256" key="1">
    <source>
        <dbReference type="SAM" id="SignalP"/>
    </source>
</evidence>
<accession>A0A3R9Q0P8</accession>
<gene>
    <name evidence="2" type="ORF">EJE24_02620</name>
</gene>
<evidence type="ECO:0000313" key="3">
    <source>
        <dbReference type="Proteomes" id="UP000276389"/>
    </source>
</evidence>
<sequence length="136" mass="14863">MKGKAIAVILGIAVLSGCAGTKTSPERHAYYFVSHKTSFTGGNFTSSVPENYRLNVPQFRELNARGKADRAEGRTLAEANEYAQSIRDQLKENAKSQQSFSGNANDKWSSDMDMKDAVLFGNELAATYLDGYNGVQ</sequence>
<feature type="signal peptide" evidence="1">
    <location>
        <begin position="1"/>
        <end position="19"/>
    </location>
</feature>
<organism evidence="2 3">
    <name type="scientific">Enterobacter huaxiensis</name>
    <dbReference type="NCBI Taxonomy" id="2494702"/>
    <lineage>
        <taxon>Bacteria</taxon>
        <taxon>Pseudomonadati</taxon>
        <taxon>Pseudomonadota</taxon>
        <taxon>Gammaproteobacteria</taxon>
        <taxon>Enterobacterales</taxon>
        <taxon>Enterobacteriaceae</taxon>
        <taxon>Enterobacter</taxon>
    </lineage>
</organism>
<dbReference type="PROSITE" id="PS51257">
    <property type="entry name" value="PROKAR_LIPOPROTEIN"/>
    <property type="match status" value="1"/>
</dbReference>
<feature type="chain" id="PRO_5018607011" description="Exc2 family lipoprotein" evidence="1">
    <location>
        <begin position="20"/>
        <end position="136"/>
    </location>
</feature>
<name>A0A3R9Q0P8_9ENTR</name>
<protein>
    <recommendedName>
        <fullName evidence="4">Exc2 family lipoprotein</fullName>
    </recommendedName>
</protein>
<dbReference type="Proteomes" id="UP000276389">
    <property type="component" value="Unassembled WGS sequence"/>
</dbReference>